<feature type="transmembrane region" description="Helical" evidence="3">
    <location>
        <begin position="341"/>
        <end position="365"/>
    </location>
</feature>
<feature type="region of interest" description="Disordered" evidence="2">
    <location>
        <begin position="903"/>
        <end position="972"/>
    </location>
</feature>
<feature type="transmembrane region" description="Helical" evidence="3">
    <location>
        <begin position="425"/>
        <end position="445"/>
    </location>
</feature>
<dbReference type="EMBL" id="JBDPZN010000015">
    <property type="protein sequence ID" value="MEO3684520.1"/>
    <property type="molecule type" value="Genomic_DNA"/>
</dbReference>
<reference evidence="5 6" key="1">
    <citation type="submission" date="2024-05" db="EMBL/GenBank/DDBJ databases">
        <title>Genome sequencing of Marine Estuary Bacteria, Shewanella vesiculosa and S. baltica, and Pseudomonas syringae.</title>
        <authorList>
            <person name="Gurung A."/>
            <person name="Maclea K.S."/>
        </authorList>
    </citation>
    <scope>NUCLEOTIDE SEQUENCE [LARGE SCALE GENOMIC DNA]</scope>
    <source>
        <strain evidence="5 6">1A</strain>
    </source>
</reference>
<evidence type="ECO:0000259" key="4">
    <source>
        <dbReference type="Pfam" id="PF07916"/>
    </source>
</evidence>
<feature type="coiled-coil region" evidence="1">
    <location>
        <begin position="662"/>
        <end position="728"/>
    </location>
</feature>
<evidence type="ECO:0000313" key="5">
    <source>
        <dbReference type="EMBL" id="MEO3684520.1"/>
    </source>
</evidence>
<gene>
    <name evidence="5" type="ORF">ABHN84_19855</name>
</gene>
<feature type="transmembrane region" description="Helical" evidence="3">
    <location>
        <begin position="29"/>
        <end position="50"/>
    </location>
</feature>
<feature type="region of interest" description="Disordered" evidence="2">
    <location>
        <begin position="1287"/>
        <end position="1426"/>
    </location>
</feature>
<feature type="compositionally biased region" description="Basic and acidic residues" evidence="2">
    <location>
        <begin position="933"/>
        <end position="946"/>
    </location>
</feature>
<organism evidence="5 6">
    <name type="scientific">Shewanella vesiculosa</name>
    <dbReference type="NCBI Taxonomy" id="518738"/>
    <lineage>
        <taxon>Bacteria</taxon>
        <taxon>Pseudomonadati</taxon>
        <taxon>Pseudomonadota</taxon>
        <taxon>Gammaproteobacteria</taxon>
        <taxon>Alteromonadales</taxon>
        <taxon>Shewanellaceae</taxon>
        <taxon>Shewanella</taxon>
    </lineage>
</organism>
<evidence type="ECO:0000313" key="6">
    <source>
        <dbReference type="Proteomes" id="UP001477278"/>
    </source>
</evidence>
<feature type="compositionally biased region" description="Polar residues" evidence="2">
    <location>
        <begin position="1338"/>
        <end position="1378"/>
    </location>
</feature>
<evidence type="ECO:0000256" key="3">
    <source>
        <dbReference type="SAM" id="Phobius"/>
    </source>
</evidence>
<keyword evidence="1" id="KW-0175">Coiled coil</keyword>
<keyword evidence="3" id="KW-0812">Transmembrane</keyword>
<feature type="compositionally biased region" description="Basic and acidic residues" evidence="2">
    <location>
        <begin position="961"/>
        <end position="972"/>
    </location>
</feature>
<dbReference type="Proteomes" id="UP001477278">
    <property type="component" value="Unassembled WGS sequence"/>
</dbReference>
<name>A0ABV0FUJ9_9GAMM</name>
<feature type="compositionally biased region" description="Basic and acidic residues" evidence="2">
    <location>
        <begin position="903"/>
        <end position="912"/>
    </location>
</feature>
<proteinExistence type="predicted"/>
<feature type="transmembrane region" description="Helical" evidence="3">
    <location>
        <begin position="371"/>
        <end position="390"/>
    </location>
</feature>
<keyword evidence="6" id="KW-1185">Reference proteome</keyword>
<protein>
    <submittedName>
        <fullName evidence="5">Conjugal transfer protein TraG N-terminal domain-containing protein</fullName>
    </submittedName>
</protein>
<feature type="compositionally biased region" description="Low complexity" evidence="2">
    <location>
        <begin position="1303"/>
        <end position="1330"/>
    </location>
</feature>
<keyword evidence="3" id="KW-1133">Transmembrane helix</keyword>
<sequence length="1426" mass="152549">MYEIYSIGNATFLIEVFRGIARLWSTGDIYLMLSIALLLGLIWNSLMWAIDQDKAPFPAKGFILSIVFVLAFLGPQSLVDVRITSKRDASFQEVNNVPLLPALGGWLITNSGTAIADLMAQAFSIVGIANTWEALSPIQNFVALDDANFSSACTPISGDQSYNVCNTLHKYIEDCYETTNIIAKNAAQPIEALTNAAPRDIMAALKVTSPKFTTTSYLVSNNPDGEVLTCPAVWSKLNTVLNNSTFKTNLQKTLSSEGVDLDAVTKFLSQAAQQGVVPSAESSFDLANVAFLKSVFADYFPHSKYGQQVSRAMFDTVRQRQLANAGKKEYWMENAEVMQSFFEALTVFLVPFLGLVLAISGHGIMAMGQYFAAWAFVQLWSVMIVLVNLFTALAMTNRFTDAVVAGKSQFSLSAIDSQFATANSYISISGMMYTFIPAICVFVLYRGVHSMQGMAKQAMADPNINAQRLSPDTGATVSNGRVPFGNNTGVLQNQTGDWQTSDTLTASSMGKFTVAESTGNGLTAGATDLKSAAKGSTASASKALDNVFGDANTSSMDFSDGKSTTYNASNIKEATAGVTKALVDATGMSTQQAEQLMANGDVTMTAGGGFQLGAKAGKNGTDEDGRVNSAAPTGMFAGFGAKFNADIKAAVGVNSKTAQGTSDSYQEALQKANANSEKVNANLSRIHTGSEVLSASNNQGIQQAAKEAAAYTRQAQALEQQSAMLSQLSTSSSQLGQSKEIDMVGAGLHLKNQYIADFMQSQEPEAWDRIKNSTIDDMSGDKWLQQREDKNFAERGLHTDNPRGDARALALMDLVKQNNSIDLTANGQGGVDIAKEKQDTQTNKDIFKALSSVGIANAGTAAEFYDKKDTTLSNMENTNTEIEQTRGSIGAGAPTIASAQEFNQEHQNRQDAVRTGVDSGAANAKQGQVEAEQAQKDDMARFKSESEELTGGKLPDISPSKSDELSKKSDHLNRNVDSISKVLDVVSNSTNAVGEVLKPGGANAYNNFVENQTQAKADTSNLRPEYSQGVESSSQLTAVETGSMNDRLTSKDADKVKNAQSMIAVWNDDTLMTQILGKDENGKYGKGTDESKKNFDTNTLQSLSDGANWLDDYKTSGEHLKAIDQSIALADTNAANSDGARAYLGAMQHLGIAQEASEESDGKVFSSISVQAASDLTSVLDKQATNGNTSNLMAEVTGNRDMTSGSIWMPAGDREATRDDYSNKLDKMETLASRMDHLLNDDQKQFVKDFIQGSRDRINEDVGDRPNEQMGGDKDEYLKAAEQIFTGGSSSQAGSNTDMNTINSTDSNADVNTTNSTDSSTTPSSQTVSNADLDGRTASVQTVNSSSDNTVTNINVAQTFNNPEVNTATNTNAPQAPNKSEKSQGSDEDSTSKTENQDKSAETIADSSKQLDSYYSMSNSVVGGRL</sequence>
<keyword evidence="3" id="KW-0472">Membrane</keyword>
<evidence type="ECO:0000256" key="1">
    <source>
        <dbReference type="SAM" id="Coils"/>
    </source>
</evidence>
<feature type="compositionally biased region" description="Polar residues" evidence="2">
    <location>
        <begin position="1287"/>
        <end position="1302"/>
    </location>
</feature>
<evidence type="ECO:0000256" key="2">
    <source>
        <dbReference type="SAM" id="MobiDB-lite"/>
    </source>
</evidence>
<dbReference type="RefSeq" id="WP_347690948.1">
    <property type="nucleotide sequence ID" value="NZ_JBDPZN010000015.1"/>
</dbReference>
<feature type="domain" description="TraG N-terminal Proteobacteria" evidence="4">
    <location>
        <begin position="3"/>
        <end position="459"/>
    </location>
</feature>
<feature type="compositionally biased region" description="Polar residues" evidence="2">
    <location>
        <begin position="1405"/>
        <end position="1426"/>
    </location>
</feature>
<dbReference type="InterPro" id="IPR012931">
    <property type="entry name" value="TraG_N_Proteobacteria"/>
</dbReference>
<dbReference type="Pfam" id="PF07916">
    <property type="entry name" value="TraG_N"/>
    <property type="match status" value="1"/>
</dbReference>
<comment type="caution">
    <text evidence="5">The sequence shown here is derived from an EMBL/GenBank/DDBJ whole genome shotgun (WGS) entry which is preliminary data.</text>
</comment>
<accession>A0ABV0FUJ9</accession>
<feature type="compositionally biased region" description="Basic and acidic residues" evidence="2">
    <location>
        <begin position="1379"/>
        <end position="1401"/>
    </location>
</feature>
<feature type="transmembrane region" description="Helical" evidence="3">
    <location>
        <begin position="62"/>
        <end position="79"/>
    </location>
</feature>